<name>A0A829QAU9_9MYCO</name>
<organism evidence="1 2">
    <name type="scientific">Mycobacteroides abscessus 1948</name>
    <dbReference type="NCBI Taxonomy" id="1299323"/>
    <lineage>
        <taxon>Bacteria</taxon>
        <taxon>Bacillati</taxon>
        <taxon>Actinomycetota</taxon>
        <taxon>Actinomycetes</taxon>
        <taxon>Mycobacteriales</taxon>
        <taxon>Mycobacteriaceae</taxon>
        <taxon>Mycobacteroides</taxon>
        <taxon>Mycobacteroides abscessus</taxon>
    </lineage>
</organism>
<evidence type="ECO:0000313" key="2">
    <source>
        <dbReference type="Proteomes" id="UP000021210"/>
    </source>
</evidence>
<proteinExistence type="predicted"/>
<dbReference type="AlphaFoldDB" id="A0A829QAU9"/>
<accession>A0A829QAU9</accession>
<protein>
    <submittedName>
        <fullName evidence="1">Uncharacterized protein</fullName>
    </submittedName>
</protein>
<dbReference type="EMBL" id="JAOH01000002">
    <property type="protein sequence ID" value="EUA60244.1"/>
    <property type="molecule type" value="Genomic_DNA"/>
</dbReference>
<reference evidence="1 2" key="1">
    <citation type="submission" date="2013-12" db="EMBL/GenBank/DDBJ databases">
        <authorList>
            <person name="Zelazny A."/>
            <person name="Olivier K."/>
            <person name="Holland S."/>
            <person name="Lenaerts A."/>
            <person name="Ordway D."/>
            <person name="DeGroote M.A."/>
            <person name="Parker T."/>
            <person name="Sizemore C."/>
            <person name="Tallon L.J."/>
            <person name="Sadzewicz L.K."/>
            <person name="Sengamalay N."/>
            <person name="Fraser C.M."/>
            <person name="Hine E."/>
            <person name="Shefchek K.A."/>
            <person name="Das S.P."/>
            <person name="Tettelin H."/>
        </authorList>
    </citation>
    <scope>NUCLEOTIDE SEQUENCE [LARGE SCALE GENOMIC DNA]</scope>
    <source>
        <strain evidence="1 2">1948</strain>
    </source>
</reference>
<comment type="caution">
    <text evidence="1">The sequence shown here is derived from an EMBL/GenBank/DDBJ whole genome shotgun (WGS) entry which is preliminary data.</text>
</comment>
<evidence type="ECO:0000313" key="1">
    <source>
        <dbReference type="EMBL" id="EUA60244.1"/>
    </source>
</evidence>
<dbReference type="Proteomes" id="UP000021210">
    <property type="component" value="Unassembled WGS sequence"/>
</dbReference>
<sequence length="49" mass="5370">MQMSGLSDAQRGALKSCLEEIYFGYGEKDWERLAGEATDRIASAVRTAS</sequence>
<gene>
    <name evidence="1" type="ORF">I542_0375</name>
</gene>